<evidence type="ECO:0000313" key="10">
    <source>
        <dbReference type="EMBL" id="EAY28541.1"/>
    </source>
</evidence>
<dbReference type="GO" id="GO:0103118">
    <property type="term" value="F:UDP-3-O-[(3R)-3-hydroxyacyl]-glucosamine N-acyltransferase activity"/>
    <property type="evidence" value="ECO:0007669"/>
    <property type="project" value="UniProtKB-EC"/>
</dbReference>
<evidence type="ECO:0000256" key="3">
    <source>
        <dbReference type="ARBA" id="ARBA00022679"/>
    </source>
</evidence>
<dbReference type="SUPFAM" id="SSF51161">
    <property type="entry name" value="Trimeric LpxA-like enzymes"/>
    <property type="match status" value="1"/>
</dbReference>
<dbReference type="NCBIfam" id="TIGR01853">
    <property type="entry name" value="lipid_A_lpxD"/>
    <property type="match status" value="1"/>
</dbReference>
<evidence type="ECO:0000256" key="1">
    <source>
        <dbReference type="ARBA" id="ARBA00022516"/>
    </source>
</evidence>
<dbReference type="GO" id="GO:0009245">
    <property type="term" value="P:lipid A biosynthetic process"/>
    <property type="evidence" value="ECO:0007669"/>
    <property type="project" value="UniProtKB-UniRule"/>
</dbReference>
<dbReference type="eggNOG" id="COG1044">
    <property type="taxonomic scope" value="Bacteria"/>
</dbReference>
<name>A1ZM09_MICM2</name>
<keyword evidence="6 7" id="KW-0012">Acyltransferase</keyword>
<keyword evidence="1 7" id="KW-0444">Lipid biosynthesis</keyword>
<dbReference type="Pfam" id="PF04613">
    <property type="entry name" value="LpxD"/>
    <property type="match status" value="1"/>
</dbReference>
<dbReference type="HAMAP" id="MF_00523">
    <property type="entry name" value="LpxD"/>
    <property type="match status" value="1"/>
</dbReference>
<proteinExistence type="inferred from homology"/>
<dbReference type="AlphaFoldDB" id="A1ZM09"/>
<dbReference type="InterPro" id="IPR001451">
    <property type="entry name" value="Hexapep"/>
</dbReference>
<keyword evidence="5 7" id="KW-0443">Lipid metabolism</keyword>
<evidence type="ECO:0000256" key="2">
    <source>
        <dbReference type="ARBA" id="ARBA00022556"/>
    </source>
</evidence>
<feature type="active site" description="Proton acceptor" evidence="7">
    <location>
        <position position="247"/>
    </location>
</feature>
<accession>A1ZM09</accession>
<evidence type="ECO:0000256" key="8">
    <source>
        <dbReference type="SAM" id="Coils"/>
    </source>
</evidence>
<dbReference type="Pfam" id="PF00132">
    <property type="entry name" value="Hexapep"/>
    <property type="match status" value="3"/>
</dbReference>
<feature type="domain" description="UDP-3-O-[3-hydroxymyristoyl] glucosamine N-acyltransferase non-repeat region" evidence="9">
    <location>
        <begin position="36"/>
        <end position="91"/>
    </location>
</feature>
<reference evidence="10 11" key="1">
    <citation type="submission" date="2007-01" db="EMBL/GenBank/DDBJ databases">
        <authorList>
            <person name="Haygood M."/>
            <person name="Podell S."/>
            <person name="Anderson C."/>
            <person name="Hopkinson B."/>
            <person name="Roe K."/>
            <person name="Barbeau K."/>
            <person name="Gaasterland T."/>
            <person name="Ferriera S."/>
            <person name="Johnson J."/>
            <person name="Kravitz S."/>
            <person name="Beeson K."/>
            <person name="Sutton G."/>
            <person name="Rogers Y.-H."/>
            <person name="Friedman R."/>
            <person name="Frazier M."/>
            <person name="Venter J.C."/>
        </authorList>
    </citation>
    <scope>NUCLEOTIDE SEQUENCE [LARGE SCALE GENOMIC DNA]</scope>
    <source>
        <strain evidence="10 11">ATCC 23134</strain>
    </source>
</reference>
<dbReference type="InterPro" id="IPR011004">
    <property type="entry name" value="Trimer_LpxA-like_sf"/>
</dbReference>
<dbReference type="InterPro" id="IPR007691">
    <property type="entry name" value="LpxD"/>
</dbReference>
<dbReference type="UniPathway" id="UPA00973"/>
<evidence type="ECO:0000313" key="11">
    <source>
        <dbReference type="Proteomes" id="UP000004095"/>
    </source>
</evidence>
<evidence type="ECO:0000259" key="9">
    <source>
        <dbReference type="Pfam" id="PF04613"/>
    </source>
</evidence>
<comment type="function">
    <text evidence="7">Catalyzes the N-acylation of UDP-3-O-acylglucosamine using 3-hydroxyacyl-ACP as the acyl donor. Is involved in the biosynthesis of lipid A, a phosphorylated glycolipid that anchors the lipopolysaccharide to the outer membrane of the cell.</text>
</comment>
<protein>
    <recommendedName>
        <fullName evidence="7">UDP-3-O-acylglucosamine N-acyltransferase</fullName>
        <ecNumber evidence="7">2.3.1.191</ecNumber>
    </recommendedName>
</protein>
<dbReference type="GO" id="GO:0016410">
    <property type="term" value="F:N-acyltransferase activity"/>
    <property type="evidence" value="ECO:0007669"/>
    <property type="project" value="InterPro"/>
</dbReference>
<dbReference type="NCBIfam" id="NF002060">
    <property type="entry name" value="PRK00892.1"/>
    <property type="match status" value="1"/>
</dbReference>
<dbReference type="PANTHER" id="PTHR43378">
    <property type="entry name" value="UDP-3-O-ACYLGLUCOSAMINE N-ACYLTRANSFERASE"/>
    <property type="match status" value="1"/>
</dbReference>
<keyword evidence="11" id="KW-1185">Reference proteome</keyword>
<dbReference type="EMBL" id="AAWS01000015">
    <property type="protein sequence ID" value="EAY28541.1"/>
    <property type="molecule type" value="Genomic_DNA"/>
</dbReference>
<keyword evidence="2 7" id="KW-0441">Lipid A biosynthesis</keyword>
<evidence type="ECO:0000256" key="7">
    <source>
        <dbReference type="HAMAP-Rule" id="MF_00523"/>
    </source>
</evidence>
<dbReference type="RefSeq" id="WP_002697785.1">
    <property type="nucleotide sequence ID" value="NZ_AAWS01000015.1"/>
</dbReference>
<comment type="caution">
    <text evidence="10">The sequence shown here is derived from an EMBL/GenBank/DDBJ whole genome shotgun (WGS) entry which is preliminary data.</text>
</comment>
<dbReference type="EC" id="2.3.1.191" evidence="7"/>
<comment type="subunit">
    <text evidence="7">Homotrimer.</text>
</comment>
<feature type="coiled-coil region" evidence="8">
    <location>
        <begin position="347"/>
        <end position="374"/>
    </location>
</feature>
<dbReference type="GO" id="GO:0016020">
    <property type="term" value="C:membrane"/>
    <property type="evidence" value="ECO:0007669"/>
    <property type="project" value="GOC"/>
</dbReference>
<dbReference type="Gene3D" id="2.160.10.10">
    <property type="entry name" value="Hexapeptide repeat proteins"/>
    <property type="match status" value="1"/>
</dbReference>
<sequence length="374" mass="40283">MKFTIKQIAIVVGGEVQGNESLEIHDVIEIDKQPPGSGFISFLANEKYENFIYTTSADAVIVNEDFSPKKEIDTTLIKVKDPYSAFTALLEQYDKMVKLNKRGVESPCFIGTEGVSDCENIYIGAFAYIGKNCKIGKNVKIYPHSYIGDNVQIGDETILYAGAKVYDNAVIGKACTIHAGAVIGSDGFGFAPQQDGSYKTIPQLGNVVVEDYVSVGSNTTIDRATLRSGSTVIRQGAKLDNLIQIGHNVEIGENTVVAAQAGISGSSKIGKNCAIGGQVGLAGHIIIPDNTQVGAQSGINSSIKKKGTKIQGYPAFDYNGFMKSSVVFRKLPDLQKRVDQLEKNGISPEANSELDNLKKIVKELEEKILNMLSS</sequence>
<evidence type="ECO:0000256" key="6">
    <source>
        <dbReference type="ARBA" id="ARBA00023315"/>
    </source>
</evidence>
<organism evidence="10 11">
    <name type="scientific">Microscilla marina ATCC 23134</name>
    <dbReference type="NCBI Taxonomy" id="313606"/>
    <lineage>
        <taxon>Bacteria</taxon>
        <taxon>Pseudomonadati</taxon>
        <taxon>Bacteroidota</taxon>
        <taxon>Cytophagia</taxon>
        <taxon>Cytophagales</taxon>
        <taxon>Microscillaceae</taxon>
        <taxon>Microscilla</taxon>
    </lineage>
</organism>
<dbReference type="CDD" id="cd03352">
    <property type="entry name" value="LbH_LpxD"/>
    <property type="match status" value="1"/>
</dbReference>
<dbReference type="OrthoDB" id="9784739at2"/>
<comment type="catalytic activity">
    <reaction evidence="7">
        <text>a UDP-3-O-[(3R)-3-hydroxyacyl]-alpha-D-glucosamine + a (3R)-hydroxyacyl-[ACP] = a UDP-2-N,3-O-bis[(3R)-3-hydroxyacyl]-alpha-D-glucosamine + holo-[ACP] + H(+)</text>
        <dbReference type="Rhea" id="RHEA:53836"/>
        <dbReference type="Rhea" id="RHEA-COMP:9685"/>
        <dbReference type="Rhea" id="RHEA-COMP:9945"/>
        <dbReference type="ChEBI" id="CHEBI:15378"/>
        <dbReference type="ChEBI" id="CHEBI:64479"/>
        <dbReference type="ChEBI" id="CHEBI:78827"/>
        <dbReference type="ChEBI" id="CHEBI:137740"/>
        <dbReference type="ChEBI" id="CHEBI:137748"/>
        <dbReference type="EC" id="2.3.1.191"/>
    </reaction>
</comment>
<keyword evidence="8" id="KW-0175">Coiled coil</keyword>
<evidence type="ECO:0000256" key="5">
    <source>
        <dbReference type="ARBA" id="ARBA00023098"/>
    </source>
</evidence>
<dbReference type="PANTHER" id="PTHR43378:SF2">
    <property type="entry name" value="UDP-3-O-ACYLGLUCOSAMINE N-ACYLTRANSFERASE 1, MITOCHONDRIAL-RELATED"/>
    <property type="match status" value="1"/>
</dbReference>
<dbReference type="InterPro" id="IPR020573">
    <property type="entry name" value="UDP_GlcNAc_AcTrfase_non-rep"/>
</dbReference>
<keyword evidence="3 7" id="KW-0808">Transferase</keyword>
<dbReference type="Gene3D" id="3.40.1390.10">
    <property type="entry name" value="MurE/MurF, N-terminal domain"/>
    <property type="match status" value="1"/>
</dbReference>
<dbReference type="Proteomes" id="UP000004095">
    <property type="component" value="Unassembled WGS sequence"/>
</dbReference>
<gene>
    <name evidence="7" type="primary">lpxD</name>
    <name evidence="10" type="ORF">M23134_04388</name>
</gene>
<evidence type="ECO:0000256" key="4">
    <source>
        <dbReference type="ARBA" id="ARBA00022737"/>
    </source>
</evidence>
<keyword evidence="4 7" id="KW-0677">Repeat</keyword>
<comment type="pathway">
    <text evidence="7">Bacterial outer membrane biogenesis; LPS lipid A biosynthesis.</text>
</comment>
<comment type="similarity">
    <text evidence="7">Belongs to the transferase hexapeptide repeat family. LpxD subfamily.</text>
</comment>